<feature type="domain" description="Histidine kinase" evidence="10">
    <location>
        <begin position="148"/>
        <end position="393"/>
    </location>
</feature>
<dbReference type="CDD" id="cd00088">
    <property type="entry name" value="HPT"/>
    <property type="match status" value="1"/>
</dbReference>
<dbReference type="InterPro" id="IPR051315">
    <property type="entry name" value="Bact_Chemotaxis_CheA"/>
</dbReference>
<evidence type="ECO:0000259" key="11">
    <source>
        <dbReference type="PROSITE" id="PS50851"/>
    </source>
</evidence>
<dbReference type="PANTHER" id="PTHR43395">
    <property type="entry name" value="SENSOR HISTIDINE KINASE CHEA"/>
    <property type="match status" value="1"/>
</dbReference>
<dbReference type="SUPFAM" id="SSF47384">
    <property type="entry name" value="Homodimeric domain of signal transducing histidine kinase"/>
    <property type="match status" value="1"/>
</dbReference>
<dbReference type="InterPro" id="IPR004105">
    <property type="entry name" value="CheA-like_dim"/>
</dbReference>
<keyword evidence="4 9" id="KW-0597">Phosphoprotein</keyword>
<dbReference type="Gene3D" id="2.30.30.40">
    <property type="entry name" value="SH3 Domains"/>
    <property type="match status" value="1"/>
</dbReference>
<keyword evidence="14" id="KW-1185">Reference proteome</keyword>
<evidence type="ECO:0000313" key="13">
    <source>
        <dbReference type="EMBL" id="QIL02671.1"/>
    </source>
</evidence>
<organism evidence="13 14">
    <name type="scientific">Sphingomonas sinipercae</name>
    <dbReference type="NCBI Taxonomy" id="2714944"/>
    <lineage>
        <taxon>Bacteria</taxon>
        <taxon>Pseudomonadati</taxon>
        <taxon>Pseudomonadota</taxon>
        <taxon>Alphaproteobacteria</taxon>
        <taxon>Sphingomonadales</taxon>
        <taxon>Sphingomonadaceae</taxon>
        <taxon>Sphingomonas</taxon>
    </lineage>
</organism>
<keyword evidence="6" id="KW-0418">Kinase</keyword>
<dbReference type="PANTHER" id="PTHR43395:SF1">
    <property type="entry name" value="CHEMOTAXIS PROTEIN CHEA"/>
    <property type="match status" value="1"/>
</dbReference>
<dbReference type="PROSITE" id="PS50894">
    <property type="entry name" value="HPT"/>
    <property type="match status" value="1"/>
</dbReference>
<sequence length="787" mass="83876">MDDLIADFVAEAREMLEALGSEIVAWEAAPDDRARLDSIFRFVHTVKGNCGFFDFPRLEALSHAAEDALADVRAGRRQADGPLVSAVLAVIDRIGEMIAAIDDGTDFPAGGDSDLIEALEPGAEGAIVPAATLVAEANGRTSAPRTIRLSVELLDRVMSTVSDMVLARNELARRLRETSTDVSVDGAFERLSSIIAEMRDAITRTRMQRIENLFVALPRMVRDLSAELGKQVLVDVEGGDVELDREMIEMIRDPLTHIVRNAVDHGIENPADRLKAGKREIGILAVSARQSGNQILIDIQDDGRGIDGKRLVEKAVSAGIIDKAQAALLSPREQLALIFEAGLSTAKEVTAISGRGVGMDVVRSNVERIGGIVEVDSTPGQGTRMTLRVPLTLTIIPALTVSIGSQHFAIPRSAIEEIVRANGESVRLDSLGGAGVATIRGRRVPEVALAHILGIESEIPEEERNLVVLRPAGGDVYALAVDKIHDHEELVVKPAAPAVMATGLYAGTTLADDGSPILLFDPAGLAEVGGVRLEAQERTARVAAGPAKNEEQATPVLLFRGLDGSRRALRLAVVDRIEEVPATAIRQAAGQLRVQLGEAILPLAGANGEMPDDKVRVFRLNDGVSEIGYVFREVIDLSAVDNDVIRSDSPGEISGVSLIGGEPAELVDAHWLFARHLGVAARRSGDQPVCCLPASDPWMQNMLRPIVEAAGYRVVDDDEAVEADLVIATDGKPPVASASRKIVLRAEPEGAGDDDDTIYRYDRAGLLMALKAAASVGGNPKRAGRGK</sequence>
<dbReference type="SUPFAM" id="SSF47226">
    <property type="entry name" value="Histidine-containing phosphotransfer domain, HPT domain"/>
    <property type="match status" value="1"/>
</dbReference>
<dbReference type="SUPFAM" id="SSF55874">
    <property type="entry name" value="ATPase domain of HSP90 chaperone/DNA topoisomerase II/histidine kinase"/>
    <property type="match status" value="1"/>
</dbReference>
<dbReference type="GO" id="GO:0000155">
    <property type="term" value="F:phosphorelay sensor kinase activity"/>
    <property type="evidence" value="ECO:0007669"/>
    <property type="project" value="InterPro"/>
</dbReference>
<dbReference type="KEGG" id="ssin:G7078_07675"/>
<dbReference type="RefSeq" id="WP_166094667.1">
    <property type="nucleotide sequence ID" value="NZ_CP049871.1"/>
</dbReference>
<dbReference type="SMART" id="SM00260">
    <property type="entry name" value="CheW"/>
    <property type="match status" value="1"/>
</dbReference>
<comment type="catalytic activity">
    <reaction evidence="1">
        <text>ATP + protein L-histidine = ADP + protein N-phospho-L-histidine.</text>
        <dbReference type="EC" id="2.7.13.3"/>
    </reaction>
</comment>
<dbReference type="Proteomes" id="UP000502502">
    <property type="component" value="Chromosome"/>
</dbReference>
<evidence type="ECO:0000256" key="6">
    <source>
        <dbReference type="ARBA" id="ARBA00022777"/>
    </source>
</evidence>
<evidence type="ECO:0000313" key="14">
    <source>
        <dbReference type="Proteomes" id="UP000502502"/>
    </source>
</evidence>
<dbReference type="AlphaFoldDB" id="A0A6G7ZNX0"/>
<evidence type="ECO:0000256" key="5">
    <source>
        <dbReference type="ARBA" id="ARBA00022679"/>
    </source>
</evidence>
<accession>A0A6G7ZNX0</accession>
<dbReference type="InterPro" id="IPR002545">
    <property type="entry name" value="CheW-lke_dom"/>
</dbReference>
<proteinExistence type="predicted"/>
<dbReference type="InterPro" id="IPR036890">
    <property type="entry name" value="HATPase_C_sf"/>
</dbReference>
<evidence type="ECO:0000256" key="1">
    <source>
        <dbReference type="ARBA" id="ARBA00000085"/>
    </source>
</evidence>
<dbReference type="EC" id="2.7.13.3" evidence="2"/>
<dbReference type="InterPro" id="IPR037006">
    <property type="entry name" value="CheA-like_homodim_sf"/>
</dbReference>
<dbReference type="SMART" id="SM00387">
    <property type="entry name" value="HATPase_c"/>
    <property type="match status" value="1"/>
</dbReference>
<dbReference type="InterPro" id="IPR036641">
    <property type="entry name" value="HPT_dom_sf"/>
</dbReference>
<dbReference type="SMART" id="SM00073">
    <property type="entry name" value="HPT"/>
    <property type="match status" value="1"/>
</dbReference>
<dbReference type="GO" id="GO:0006935">
    <property type="term" value="P:chemotaxis"/>
    <property type="evidence" value="ECO:0007669"/>
    <property type="project" value="InterPro"/>
</dbReference>
<dbReference type="Gene3D" id="3.30.565.10">
    <property type="entry name" value="Histidine kinase-like ATPase, C-terminal domain"/>
    <property type="match status" value="1"/>
</dbReference>
<evidence type="ECO:0000256" key="2">
    <source>
        <dbReference type="ARBA" id="ARBA00012438"/>
    </source>
</evidence>
<dbReference type="GO" id="GO:0005737">
    <property type="term" value="C:cytoplasm"/>
    <property type="evidence" value="ECO:0007669"/>
    <property type="project" value="InterPro"/>
</dbReference>
<dbReference type="PROSITE" id="PS50851">
    <property type="entry name" value="CHEW"/>
    <property type="match status" value="1"/>
</dbReference>
<dbReference type="InterPro" id="IPR036097">
    <property type="entry name" value="HisK_dim/P_sf"/>
</dbReference>
<evidence type="ECO:0000259" key="10">
    <source>
        <dbReference type="PROSITE" id="PS50109"/>
    </source>
</evidence>
<comment type="function">
    <text evidence="8">Involved in the transmission of sensory signals from the chemoreceptors to the flagellar motors. CheA is autophosphorylated; it can transfer its phosphate group to either CheB or CheY.</text>
</comment>
<dbReference type="PROSITE" id="PS50109">
    <property type="entry name" value="HIS_KIN"/>
    <property type="match status" value="1"/>
</dbReference>
<evidence type="ECO:0000259" key="12">
    <source>
        <dbReference type="PROSITE" id="PS50894"/>
    </source>
</evidence>
<dbReference type="Pfam" id="PF02518">
    <property type="entry name" value="HATPase_c"/>
    <property type="match status" value="1"/>
</dbReference>
<dbReference type="Pfam" id="PF01584">
    <property type="entry name" value="CheW"/>
    <property type="match status" value="1"/>
</dbReference>
<dbReference type="SUPFAM" id="SSF50341">
    <property type="entry name" value="CheW-like"/>
    <property type="match status" value="1"/>
</dbReference>
<dbReference type="InterPro" id="IPR003594">
    <property type="entry name" value="HATPase_dom"/>
</dbReference>
<dbReference type="InterPro" id="IPR004358">
    <property type="entry name" value="Sig_transdc_His_kin-like_C"/>
</dbReference>
<evidence type="ECO:0000256" key="4">
    <source>
        <dbReference type="ARBA" id="ARBA00022553"/>
    </source>
</evidence>
<keyword evidence="7" id="KW-0902">Two-component regulatory system</keyword>
<evidence type="ECO:0000256" key="9">
    <source>
        <dbReference type="PROSITE-ProRule" id="PRU00110"/>
    </source>
</evidence>
<dbReference type="EMBL" id="CP049871">
    <property type="protein sequence ID" value="QIL02671.1"/>
    <property type="molecule type" value="Genomic_DNA"/>
</dbReference>
<dbReference type="PRINTS" id="PR00344">
    <property type="entry name" value="BCTRLSENSOR"/>
</dbReference>
<keyword evidence="5" id="KW-0808">Transferase</keyword>
<evidence type="ECO:0000256" key="8">
    <source>
        <dbReference type="ARBA" id="ARBA00035100"/>
    </source>
</evidence>
<dbReference type="SMART" id="SM01231">
    <property type="entry name" value="H-kinase_dim"/>
    <property type="match status" value="1"/>
</dbReference>
<evidence type="ECO:0000256" key="3">
    <source>
        <dbReference type="ARBA" id="ARBA00021495"/>
    </source>
</evidence>
<dbReference type="Gene3D" id="1.10.287.560">
    <property type="entry name" value="Histidine kinase CheA-like, homodimeric domain"/>
    <property type="match status" value="1"/>
</dbReference>
<reference evidence="13 14" key="1">
    <citation type="submission" date="2020-03" db="EMBL/GenBank/DDBJ databases">
        <title>Sphingomonas sp. nov., isolated from fish.</title>
        <authorList>
            <person name="Hyun D.-W."/>
            <person name="Bae J.-W."/>
        </authorList>
    </citation>
    <scope>NUCLEOTIDE SEQUENCE [LARGE SCALE GENOMIC DNA]</scope>
    <source>
        <strain evidence="13 14">HDW15C</strain>
    </source>
</reference>
<dbReference type="Pfam" id="PF01627">
    <property type="entry name" value="Hpt"/>
    <property type="match status" value="1"/>
</dbReference>
<dbReference type="InterPro" id="IPR008207">
    <property type="entry name" value="Sig_transdc_His_kin_Hpt_dom"/>
</dbReference>
<dbReference type="FunFam" id="3.30.565.10:FF:000016">
    <property type="entry name" value="Chemotaxis protein CheA, putative"/>
    <property type="match status" value="1"/>
</dbReference>
<gene>
    <name evidence="13" type="ORF">G7078_07675</name>
</gene>
<dbReference type="InterPro" id="IPR005467">
    <property type="entry name" value="His_kinase_dom"/>
</dbReference>
<dbReference type="InterPro" id="IPR036061">
    <property type="entry name" value="CheW-like_dom_sf"/>
</dbReference>
<dbReference type="Gene3D" id="1.20.120.160">
    <property type="entry name" value="HPT domain"/>
    <property type="match status" value="1"/>
</dbReference>
<protein>
    <recommendedName>
        <fullName evidence="3">Chemotaxis protein CheA</fullName>
        <ecNumber evidence="2">2.7.13.3</ecNumber>
    </recommendedName>
</protein>
<feature type="modified residue" description="Phosphohistidine" evidence="9">
    <location>
        <position position="44"/>
    </location>
</feature>
<dbReference type="Pfam" id="PF02895">
    <property type="entry name" value="H-kinase_dim"/>
    <property type="match status" value="1"/>
</dbReference>
<name>A0A6G7ZNX0_9SPHN</name>
<evidence type="ECO:0000256" key="7">
    <source>
        <dbReference type="ARBA" id="ARBA00023012"/>
    </source>
</evidence>
<feature type="domain" description="HPt" evidence="12">
    <location>
        <begin position="1"/>
        <end position="101"/>
    </location>
</feature>
<feature type="domain" description="CheW-like" evidence="11">
    <location>
        <begin position="395"/>
        <end position="531"/>
    </location>
</feature>